<proteinExistence type="predicted"/>
<evidence type="ECO:0000313" key="2">
    <source>
        <dbReference type="Proteomes" id="UP000827872"/>
    </source>
</evidence>
<gene>
    <name evidence="1" type="ORF">K3G42_011755</name>
</gene>
<keyword evidence="2" id="KW-1185">Reference proteome</keyword>
<organism evidence="1 2">
    <name type="scientific">Sphaerodactylus townsendi</name>
    <dbReference type="NCBI Taxonomy" id="933632"/>
    <lineage>
        <taxon>Eukaryota</taxon>
        <taxon>Metazoa</taxon>
        <taxon>Chordata</taxon>
        <taxon>Craniata</taxon>
        <taxon>Vertebrata</taxon>
        <taxon>Euteleostomi</taxon>
        <taxon>Lepidosauria</taxon>
        <taxon>Squamata</taxon>
        <taxon>Bifurcata</taxon>
        <taxon>Gekkota</taxon>
        <taxon>Sphaerodactylidae</taxon>
        <taxon>Sphaerodactylus</taxon>
    </lineage>
</organism>
<accession>A0ACB8FUP1</accession>
<sequence length="107" mass="11709">MQEGDTFGGGDLPLPLILPSDAINFFAAKTVKLAFKKIPILIFVYFKGFSQDPVELCIASIPTVYFEKLVTGICGKSFNALTSWKSILTMFCSFCKGWWAVGIDGSV</sequence>
<protein>
    <submittedName>
        <fullName evidence="1">Uncharacterized protein</fullName>
    </submittedName>
</protein>
<dbReference type="EMBL" id="CM037624">
    <property type="protein sequence ID" value="KAH8010722.1"/>
    <property type="molecule type" value="Genomic_DNA"/>
</dbReference>
<reference evidence="1" key="1">
    <citation type="submission" date="2021-08" db="EMBL/GenBank/DDBJ databases">
        <title>The first chromosome-level gecko genome reveals the dynamic sex chromosomes of Neotropical dwarf geckos (Sphaerodactylidae: Sphaerodactylus).</title>
        <authorList>
            <person name="Pinto B.J."/>
            <person name="Keating S.E."/>
            <person name="Gamble T."/>
        </authorList>
    </citation>
    <scope>NUCLEOTIDE SEQUENCE</scope>
    <source>
        <strain evidence="1">TG3544</strain>
    </source>
</reference>
<dbReference type="Proteomes" id="UP000827872">
    <property type="component" value="Linkage Group LG11"/>
</dbReference>
<name>A0ACB8FUP1_9SAUR</name>
<comment type="caution">
    <text evidence="1">The sequence shown here is derived from an EMBL/GenBank/DDBJ whole genome shotgun (WGS) entry which is preliminary data.</text>
</comment>
<evidence type="ECO:0000313" key="1">
    <source>
        <dbReference type="EMBL" id="KAH8010722.1"/>
    </source>
</evidence>